<dbReference type="InterPro" id="IPR040692">
    <property type="entry name" value="UGGT_TRXL_3"/>
</dbReference>
<evidence type="ECO:0000256" key="4">
    <source>
        <dbReference type="ARBA" id="ARBA00022824"/>
    </source>
</evidence>
<keyword evidence="7" id="KW-0812">Transmembrane</keyword>
<keyword evidence="5" id="KW-0325">Glycoprotein</keyword>
<evidence type="ECO:0000313" key="12">
    <source>
        <dbReference type="EMBL" id="TDH73577.1"/>
    </source>
</evidence>
<dbReference type="CDD" id="cd06432">
    <property type="entry name" value="GT8_HUGT1_C_like"/>
    <property type="match status" value="1"/>
</dbReference>
<dbReference type="Proteomes" id="UP000294530">
    <property type="component" value="Unassembled WGS sequence"/>
</dbReference>
<keyword evidence="7" id="KW-1133">Transmembrane helix</keyword>
<evidence type="ECO:0000256" key="5">
    <source>
        <dbReference type="ARBA" id="ARBA00023180"/>
    </source>
</evidence>
<evidence type="ECO:0000259" key="8">
    <source>
        <dbReference type="Pfam" id="PF18400"/>
    </source>
</evidence>
<accession>A0A976IKN2</accession>
<dbReference type="Pfam" id="PF18401">
    <property type="entry name" value="Thioredoxin_13"/>
    <property type="match status" value="1"/>
</dbReference>
<evidence type="ECO:0000256" key="3">
    <source>
        <dbReference type="ARBA" id="ARBA00022729"/>
    </source>
</evidence>
<dbReference type="InterPro" id="IPR040693">
    <property type="entry name" value="UGGT_TRXL_1"/>
</dbReference>
<dbReference type="Pfam" id="PF18404">
    <property type="entry name" value="Glyco_transf_24"/>
    <property type="match status" value="1"/>
</dbReference>
<protein>
    <recommendedName>
        <fullName evidence="14">UDP-glucose:glycoprotein glucosyltransferase</fullName>
    </recommendedName>
</protein>
<proteinExistence type="predicted"/>
<feature type="domain" description="UGGT thioredoxin-like" evidence="9">
    <location>
        <begin position="394"/>
        <end position="520"/>
    </location>
</feature>
<keyword evidence="4" id="KW-0256">Endoplasmic reticulum</keyword>
<dbReference type="Gene3D" id="3.90.550.10">
    <property type="entry name" value="Spore Coat Polysaccharide Biosynthesis Protein SpsA, Chain A"/>
    <property type="match status" value="1"/>
</dbReference>
<evidence type="ECO:0000256" key="2">
    <source>
        <dbReference type="ARBA" id="ARBA00004319"/>
    </source>
</evidence>
<dbReference type="SUPFAM" id="SSF53448">
    <property type="entry name" value="Nucleotide-diphospho-sugar transferases"/>
    <property type="match status" value="1"/>
</dbReference>
<dbReference type="PANTHER" id="PTHR11226:SF0">
    <property type="entry name" value="UDP-GLUCOSE:GLYCOPROTEIN GLUCOSYLTRANSFERASE"/>
    <property type="match status" value="1"/>
</dbReference>
<dbReference type="KEGG" id="blac:94347542"/>
<dbReference type="Pfam" id="PF18402">
    <property type="entry name" value="Thioredoxin_14"/>
    <property type="match status" value="1"/>
</dbReference>
<dbReference type="RefSeq" id="XP_067823075.1">
    <property type="nucleotide sequence ID" value="XM_067961871.1"/>
</dbReference>
<evidence type="ECO:0000256" key="7">
    <source>
        <dbReference type="SAM" id="Phobius"/>
    </source>
</evidence>
<dbReference type="GO" id="GO:0003980">
    <property type="term" value="F:UDP-glucose:glycoprotein glucosyltransferase activity"/>
    <property type="evidence" value="ECO:0007669"/>
    <property type="project" value="InterPro"/>
</dbReference>
<dbReference type="InterPro" id="IPR040694">
    <property type="entry name" value="UGGT_TRXL_2"/>
</dbReference>
<keyword evidence="13" id="KW-1185">Reference proteome</keyword>
<feature type="domain" description="UGGT thioredoxin-like" evidence="10">
    <location>
        <begin position="537"/>
        <end position="820"/>
    </location>
</feature>
<evidence type="ECO:0000256" key="1">
    <source>
        <dbReference type="ARBA" id="ARBA00001913"/>
    </source>
</evidence>
<feature type="region of interest" description="Disordered" evidence="6">
    <location>
        <begin position="332"/>
        <end position="354"/>
    </location>
</feature>
<feature type="domain" description="Glucosyltransferase 24 catalytic" evidence="11">
    <location>
        <begin position="1446"/>
        <end position="1715"/>
    </location>
</feature>
<dbReference type="GeneID" id="94347542"/>
<dbReference type="PANTHER" id="PTHR11226">
    <property type="entry name" value="UDP-GLUCOSE GLYCOPROTEIN:GLUCOSYLTRANSFERASE"/>
    <property type="match status" value="1"/>
</dbReference>
<evidence type="ECO:0000313" key="13">
    <source>
        <dbReference type="Proteomes" id="UP000294530"/>
    </source>
</evidence>
<dbReference type="InterPro" id="IPR029044">
    <property type="entry name" value="Nucleotide-diphossugar_trans"/>
</dbReference>
<dbReference type="EMBL" id="SHOA02000001">
    <property type="protein sequence ID" value="TDH73577.1"/>
    <property type="molecule type" value="Genomic_DNA"/>
</dbReference>
<dbReference type="InterPro" id="IPR040497">
    <property type="entry name" value="Glyco_transf_24"/>
</dbReference>
<name>A0A976IKN2_BRELC</name>
<dbReference type="OrthoDB" id="27683at2759"/>
<comment type="subcellular location">
    <subcellularLocation>
        <location evidence="2">Endoplasmic reticulum lumen</location>
    </subcellularLocation>
</comment>
<dbReference type="FunFam" id="3.90.550.10:FF:000132">
    <property type="entry name" value="UDP-glucose:glycoprotein glucosyltransferase"/>
    <property type="match status" value="1"/>
</dbReference>
<feature type="domain" description="UGGT thioredoxin-like" evidence="8">
    <location>
        <begin position="108"/>
        <end position="306"/>
    </location>
</feature>
<keyword evidence="7" id="KW-0472">Membrane</keyword>
<evidence type="ECO:0000259" key="10">
    <source>
        <dbReference type="Pfam" id="PF18402"/>
    </source>
</evidence>
<evidence type="ECO:0000259" key="11">
    <source>
        <dbReference type="Pfam" id="PF18404"/>
    </source>
</evidence>
<feature type="transmembrane region" description="Helical" evidence="7">
    <location>
        <begin position="69"/>
        <end position="89"/>
    </location>
</feature>
<dbReference type="GO" id="GO:0018279">
    <property type="term" value="P:protein N-linked glycosylation via asparagine"/>
    <property type="evidence" value="ECO:0007669"/>
    <property type="project" value="TreeGrafter"/>
</dbReference>
<comment type="caution">
    <text evidence="12">The sequence shown here is derived from an EMBL/GenBank/DDBJ whole genome shotgun (WGS) entry which is preliminary data.</text>
</comment>
<dbReference type="GO" id="GO:0005788">
    <property type="term" value="C:endoplasmic reticulum lumen"/>
    <property type="evidence" value="ECO:0007669"/>
    <property type="project" value="UniProtKB-SubCell"/>
</dbReference>
<dbReference type="InterPro" id="IPR009448">
    <property type="entry name" value="UDP-g_GGtrans"/>
</dbReference>
<evidence type="ECO:0000256" key="6">
    <source>
        <dbReference type="SAM" id="MobiDB-lite"/>
    </source>
</evidence>
<evidence type="ECO:0008006" key="14">
    <source>
        <dbReference type="Google" id="ProtNLM"/>
    </source>
</evidence>
<dbReference type="GO" id="GO:0051082">
    <property type="term" value="F:unfolded protein binding"/>
    <property type="evidence" value="ECO:0007669"/>
    <property type="project" value="TreeGrafter"/>
</dbReference>
<sequence length="1722" mass="194988">MRRQVHNRGPHATGAHLPLGRHLTVRIRIAHDKTAEQEHGIDSLQMVLYLKQIHVEHQSSFRKTMRRSTWLGTVLAALLAAVPPLMVYARGVHVKLKASWPTSPFFPLMETSEFLADENPLYFWQFLEQLEERTSYVELMSSDVDALAELAVVVAEFVAPGLQNVLELMLATRTYSVKVEMFRQLGLDSGVRPCGVYADTWAVFYREPHCVEAVACSVVDLDDSLRNMKQKISKKTCIAAGFNDIELRVDHKYPCVASTNEEITPMTAILYGLVGTTSFHAFHSTLVNEAKQSKIQYIVRHYPRDSPLETLLQGYGVALDIKNMEYKTIDDSRMAGGDETAANGENEVDEDEDKDIDDEEVSGFLFKPLLARHVAIAFKLKQFHDMLVKKSEQDQELRAWHLKDLGASAVRAIVDAKNSLKRLETLSQDFPIQAKRLAFSQKLISTELREEIASTRMQASMRGLTNKFIMNGIAIDPTERSFNVFDFMKTLKTEWSVAKQLASLTLNQTELEDMLTHVRETNQEQPIVRIHVRGSMDGTTPLYLNNIETDANSADWPSDINVLKRPAWSLIFLRKNMYECVLVMDPLTGTGRAALSHVEFLQARNAPIQWALLISSKELIASNTFDERQALVEKYKTLKGTDKANPWHFTKLLMLAQAKEKCSKVTIDGEKKQAKGGDDDTSNEKEKVDQVRSMKIVSGFLQRVGNDDSSIILIDRLVEAYAEAAAEIGSPEENEDEAMACLSSDQFDEEVLSMTEFIILKHLPLNSFIFNGVIQKDLDIQGAIMANFGRDQPLYINMAYRDMLNNEMDLIEQLLMEQNAYFAYLSIFESSRDRLGDKEVDLPNHLVADDVDGRLKAAAQQAISYLHPRGSRNLPKKQTVIFPVYLNDPRDADHAYRVVKAVLEDSDKSLRVGIVPQISSDVKSEGVGELLAAILAITGDSDNEVYLKFVLEALTCIVKKKSVEASRGKLKEIWKGTADSRDENDSIYIKVLTLLSQKPGKWLSTKQRGVLTRFNALLRSRFPSTFTDESLSKSALPYIFVNGRQVDLPRHSLSDEDVATILSFDLKHRSQPVAKALIKRSATLNAKEADKLSFSIMKTTGIVDKYVKIDRTSRMEVNENSLNTVRLDGDPSLQVTAYVDPLSEAAQVMSSLLCMLHSQLNASIELVLIPANEYASFPLQRFYRYLFDKKLSLAETSVEFRKLPVQPILTMKIDTPEAWNVQTFLAGDDLDNLRVDPESLAAVRSTTRAVFQLESLLVYGQCSDITFNMYSPPNGLQLVLEREVGAQLLHRDTLVMQNLGYFQLQATPGVWSLHLAEGRAAKLFDIINSDTELRLEARPITVFDFGSHMHQFLVRKKAGMEHEVLLQSIEDAVSEDTTKTDSNTLSSSHGEGALRSYWNSLLNVMGKNDDNLDTISQAAVKEVNETSAVHQNSTSLPQKRRTGETIHVFSVASGYLYERFVKIMMSSVLKRTNNPVTFWLLENFLSPDFKKSIPILREQLGMDIRLVTYKWPNWLRQQTEKQRIIWGYKILFLDVLFPLGVQKIIYVDADQVVRADLKELWELDLEGKPYGYTPFCNSRNIGFQFWRQGFWKDHLRGKPYHISALYVVDLALFRQMAAGDMLRAVYSQLSADPNSLANLDQDLPNYVQNQIPIFSLPQEWLWCESWCSDETKATAKTIDLCNNPQHKEPKLDMAKRIINGELFDESWTELDQEIKDAEGKHA</sequence>
<comment type="cofactor">
    <cofactor evidence="1">
        <name>Ca(2+)</name>
        <dbReference type="ChEBI" id="CHEBI:29108"/>
    </cofactor>
</comment>
<dbReference type="GO" id="GO:0036503">
    <property type="term" value="P:ERAD pathway"/>
    <property type="evidence" value="ECO:0007669"/>
    <property type="project" value="TreeGrafter"/>
</dbReference>
<evidence type="ECO:0000259" key="9">
    <source>
        <dbReference type="Pfam" id="PF18401"/>
    </source>
</evidence>
<gene>
    <name evidence="12" type="ORF">CCR75_003778</name>
</gene>
<dbReference type="Pfam" id="PF06427">
    <property type="entry name" value="UDP-g_GGTase"/>
    <property type="match status" value="1"/>
</dbReference>
<organism evidence="12 13">
    <name type="scientific">Bremia lactucae</name>
    <name type="common">Lettuce downy mildew</name>
    <dbReference type="NCBI Taxonomy" id="4779"/>
    <lineage>
        <taxon>Eukaryota</taxon>
        <taxon>Sar</taxon>
        <taxon>Stramenopiles</taxon>
        <taxon>Oomycota</taxon>
        <taxon>Peronosporomycetes</taxon>
        <taxon>Peronosporales</taxon>
        <taxon>Peronosporaceae</taxon>
        <taxon>Bremia</taxon>
    </lineage>
</organism>
<reference evidence="12 13" key="1">
    <citation type="journal article" date="2021" name="Genome Biol.">
        <title>AFLAP: assembly-free linkage analysis pipeline using k-mers from genome sequencing data.</title>
        <authorList>
            <person name="Fletcher K."/>
            <person name="Zhang L."/>
            <person name="Gil J."/>
            <person name="Han R."/>
            <person name="Cavanaugh K."/>
            <person name="Michelmore R."/>
        </authorList>
    </citation>
    <scope>NUCLEOTIDE SEQUENCE [LARGE SCALE GENOMIC DNA]</scope>
    <source>
        <strain evidence="12 13">SF5</strain>
    </source>
</reference>
<keyword evidence="3" id="KW-0732">Signal</keyword>
<dbReference type="Pfam" id="PF18400">
    <property type="entry name" value="Thioredoxin_12"/>
    <property type="match status" value="1"/>
</dbReference>